<protein>
    <submittedName>
        <fullName evidence="2">Uncharacterized protein</fullName>
    </submittedName>
</protein>
<feature type="compositionally biased region" description="Basic and acidic residues" evidence="1">
    <location>
        <begin position="103"/>
        <end position="116"/>
    </location>
</feature>
<feature type="region of interest" description="Disordered" evidence="1">
    <location>
        <begin position="82"/>
        <end position="132"/>
    </location>
</feature>
<dbReference type="EMBL" id="JAHDVG010000482">
    <property type="protein sequence ID" value="KAH1173796.1"/>
    <property type="molecule type" value="Genomic_DNA"/>
</dbReference>
<dbReference type="AlphaFoldDB" id="A0A9D3X5R7"/>
<evidence type="ECO:0000256" key="1">
    <source>
        <dbReference type="SAM" id="MobiDB-lite"/>
    </source>
</evidence>
<dbReference type="Proteomes" id="UP000827986">
    <property type="component" value="Unassembled WGS sequence"/>
</dbReference>
<organism evidence="2 3">
    <name type="scientific">Mauremys mutica</name>
    <name type="common">yellowpond turtle</name>
    <dbReference type="NCBI Taxonomy" id="74926"/>
    <lineage>
        <taxon>Eukaryota</taxon>
        <taxon>Metazoa</taxon>
        <taxon>Chordata</taxon>
        <taxon>Craniata</taxon>
        <taxon>Vertebrata</taxon>
        <taxon>Euteleostomi</taxon>
        <taxon>Archelosauria</taxon>
        <taxon>Testudinata</taxon>
        <taxon>Testudines</taxon>
        <taxon>Cryptodira</taxon>
        <taxon>Durocryptodira</taxon>
        <taxon>Testudinoidea</taxon>
        <taxon>Geoemydidae</taxon>
        <taxon>Geoemydinae</taxon>
        <taxon>Mauremys</taxon>
    </lineage>
</organism>
<comment type="caution">
    <text evidence="2">The sequence shown here is derived from an EMBL/GenBank/DDBJ whole genome shotgun (WGS) entry which is preliminary data.</text>
</comment>
<accession>A0A9D3X5R7</accession>
<gene>
    <name evidence="2" type="ORF">KIL84_017635</name>
</gene>
<keyword evidence="3" id="KW-1185">Reference proteome</keyword>
<sequence length="132" mass="14678">MVALLTPLKEASIKCAPNAKRWGLLEGYEMPPPIRGWVSCLCSVPRLLEPNIGFATGMRNLLLDNKPSLVFNQFSILANDQLTKLEKQQQRKEKTRTKVPSESSRERNAPRNKDDPSASSGAEGDVSSEREP</sequence>
<proteinExistence type="predicted"/>
<evidence type="ECO:0000313" key="2">
    <source>
        <dbReference type="EMBL" id="KAH1173796.1"/>
    </source>
</evidence>
<name>A0A9D3X5R7_9SAUR</name>
<feature type="compositionally biased region" description="Basic and acidic residues" evidence="1">
    <location>
        <begin position="83"/>
        <end position="92"/>
    </location>
</feature>
<reference evidence="2" key="1">
    <citation type="submission" date="2021-09" db="EMBL/GenBank/DDBJ databases">
        <title>The genome of Mauremys mutica provides insights into the evolution of semi-aquatic lifestyle.</title>
        <authorList>
            <person name="Gong S."/>
            <person name="Gao Y."/>
        </authorList>
    </citation>
    <scope>NUCLEOTIDE SEQUENCE</scope>
    <source>
        <strain evidence="2">MM-2020</strain>
        <tissue evidence="2">Muscle</tissue>
    </source>
</reference>
<evidence type="ECO:0000313" key="3">
    <source>
        <dbReference type="Proteomes" id="UP000827986"/>
    </source>
</evidence>